<keyword evidence="1" id="KW-1133">Transmembrane helix</keyword>
<dbReference type="OrthoDB" id="192242at2"/>
<evidence type="ECO:0000256" key="1">
    <source>
        <dbReference type="SAM" id="Phobius"/>
    </source>
</evidence>
<name>A0A5R8KKM5_9BACT</name>
<dbReference type="EMBL" id="VAUV01000001">
    <property type="protein sequence ID" value="TLD72852.1"/>
    <property type="molecule type" value="Genomic_DNA"/>
</dbReference>
<keyword evidence="1" id="KW-0812">Transmembrane</keyword>
<keyword evidence="3" id="KW-1185">Reference proteome</keyword>
<organism evidence="2 3">
    <name type="scientific">Phragmitibacter flavus</name>
    <dbReference type="NCBI Taxonomy" id="2576071"/>
    <lineage>
        <taxon>Bacteria</taxon>
        <taxon>Pseudomonadati</taxon>
        <taxon>Verrucomicrobiota</taxon>
        <taxon>Verrucomicrobiia</taxon>
        <taxon>Verrucomicrobiales</taxon>
        <taxon>Verrucomicrobiaceae</taxon>
        <taxon>Phragmitibacter</taxon>
    </lineage>
</organism>
<proteinExistence type="predicted"/>
<comment type="caution">
    <text evidence="2">The sequence shown here is derived from an EMBL/GenBank/DDBJ whole genome shotgun (WGS) entry which is preliminary data.</text>
</comment>
<accession>A0A5R8KKM5</accession>
<evidence type="ECO:0000313" key="2">
    <source>
        <dbReference type="EMBL" id="TLD72852.1"/>
    </source>
</evidence>
<protein>
    <recommendedName>
        <fullName evidence="4">TPM domain-containing protein</fullName>
    </recommendedName>
</protein>
<keyword evidence="1" id="KW-0472">Membrane</keyword>
<evidence type="ECO:0008006" key="4">
    <source>
        <dbReference type="Google" id="ProtNLM"/>
    </source>
</evidence>
<dbReference type="Proteomes" id="UP000306196">
    <property type="component" value="Unassembled WGS sequence"/>
</dbReference>
<gene>
    <name evidence="2" type="ORF">FEM03_01915</name>
</gene>
<dbReference type="AlphaFoldDB" id="A0A5R8KKM5"/>
<evidence type="ECO:0000313" key="3">
    <source>
        <dbReference type="Proteomes" id="UP000306196"/>
    </source>
</evidence>
<feature type="transmembrane region" description="Helical" evidence="1">
    <location>
        <begin position="156"/>
        <end position="178"/>
    </location>
</feature>
<reference evidence="2 3" key="1">
    <citation type="submission" date="2019-05" db="EMBL/GenBank/DDBJ databases">
        <title>Verrucobacter flavum gen. nov., sp. nov. a new member of the family Verrucomicrobiaceae.</title>
        <authorList>
            <person name="Szuroczki S."/>
            <person name="Abbaszade G."/>
            <person name="Szabo A."/>
            <person name="Felfoldi T."/>
            <person name="Schumann P."/>
            <person name="Boka K."/>
            <person name="Keki Z."/>
            <person name="Toumi M."/>
            <person name="Toth E."/>
        </authorList>
    </citation>
    <scope>NUCLEOTIDE SEQUENCE [LARGE SCALE GENOMIC DNA]</scope>
    <source>
        <strain evidence="2 3">MG-N-17</strain>
    </source>
</reference>
<sequence>MLFVWAVTSSLATARVRDEAGIFTKDLGAQIQARTDECLEQSGVALHVVTFADLDDHLETRSVKLLKQLSGDEPAVMLAFGWGMDTPLIKISPSLGDRFAVGELTSLMADARRPFSDNAITLSQKFDAGSRVLNEGLIALEKKRQTLESRHFPMELFLSLAAVVLGTALLLWVALLWLQKGAARHEKFYFPDVDVEWRLGAPFGGGLMVQTSANKKPDRR</sequence>